<dbReference type="SMART" id="SM00401">
    <property type="entry name" value="ZnF_GATA"/>
    <property type="match status" value="1"/>
</dbReference>
<dbReference type="Proteomes" id="UP001459277">
    <property type="component" value="Unassembled WGS sequence"/>
</dbReference>
<sequence length="218" mass="24327">MAPQSFNQAYAVNRNGYSNPSRNQQVDLTLSLGSFQFANPIPMNPQYAQPNYSTGPHTQAQYHNDMVYGASNTQGQASNTPRVPYSTQVRIMGNHFMNNSNGQSQITVAVGGVHHHIYNFIPPMQQMNEYTLLNPSSRRGNGSSSSRKRSSRKHEVNYNDPNKRCTNYNCGVNNTPMWRKGPLGPKSLCNACGIRFRKEEEKKKAAKAAVENPCPITD</sequence>
<dbReference type="Pfam" id="PF00320">
    <property type="entry name" value="GATA"/>
    <property type="match status" value="1"/>
</dbReference>
<evidence type="ECO:0000256" key="9">
    <source>
        <dbReference type="SAM" id="MobiDB-lite"/>
    </source>
</evidence>
<dbReference type="PANTHER" id="PTHR46813:SF16">
    <property type="entry name" value="GATA TRANSCRIPTION FACTOR 18"/>
    <property type="match status" value="1"/>
</dbReference>
<evidence type="ECO:0000256" key="8">
    <source>
        <dbReference type="PROSITE-ProRule" id="PRU00094"/>
    </source>
</evidence>
<name>A0AAW2CQC4_9ROSI</name>
<keyword evidence="2 8" id="KW-0863">Zinc-finger</keyword>
<keyword evidence="1" id="KW-0479">Metal-binding</keyword>
<comment type="similarity">
    <text evidence="7">Belongs to the type IV zinc-finger family. Class B subfamily.</text>
</comment>
<dbReference type="CDD" id="cd00202">
    <property type="entry name" value="ZnF_GATA"/>
    <property type="match status" value="1"/>
</dbReference>
<keyword evidence="12" id="KW-1185">Reference proteome</keyword>
<evidence type="ECO:0000256" key="5">
    <source>
        <dbReference type="ARBA" id="ARBA00023125"/>
    </source>
</evidence>
<keyword evidence="4" id="KW-0805">Transcription regulation</keyword>
<evidence type="ECO:0000259" key="10">
    <source>
        <dbReference type="PROSITE" id="PS50114"/>
    </source>
</evidence>
<feature type="compositionally biased region" description="Low complexity" evidence="9">
    <location>
        <begin position="136"/>
        <end position="145"/>
    </location>
</feature>
<evidence type="ECO:0000256" key="2">
    <source>
        <dbReference type="ARBA" id="ARBA00022771"/>
    </source>
</evidence>
<keyword evidence="3" id="KW-0862">Zinc</keyword>
<feature type="domain" description="GATA-type" evidence="10">
    <location>
        <begin position="169"/>
        <end position="197"/>
    </location>
</feature>
<dbReference type="AlphaFoldDB" id="A0AAW2CQC4"/>
<evidence type="ECO:0000256" key="1">
    <source>
        <dbReference type="ARBA" id="ARBA00022723"/>
    </source>
</evidence>
<protein>
    <recommendedName>
        <fullName evidence="10">GATA-type domain-containing protein</fullName>
    </recommendedName>
</protein>
<dbReference type="GO" id="GO:0006355">
    <property type="term" value="P:regulation of DNA-templated transcription"/>
    <property type="evidence" value="ECO:0007669"/>
    <property type="project" value="InterPro"/>
</dbReference>
<accession>A0AAW2CQC4</accession>
<evidence type="ECO:0000256" key="7">
    <source>
        <dbReference type="ARBA" id="ARBA00024019"/>
    </source>
</evidence>
<gene>
    <name evidence="11" type="ORF">SO802_019349</name>
</gene>
<evidence type="ECO:0000256" key="6">
    <source>
        <dbReference type="ARBA" id="ARBA00023163"/>
    </source>
</evidence>
<dbReference type="PANTHER" id="PTHR46813">
    <property type="entry name" value="GATA TRANSCRIPTION FACTOR 18"/>
    <property type="match status" value="1"/>
</dbReference>
<dbReference type="Gene3D" id="3.30.50.10">
    <property type="entry name" value="Erythroid Transcription Factor GATA-1, subunit A"/>
    <property type="match status" value="1"/>
</dbReference>
<dbReference type="GO" id="GO:0008270">
    <property type="term" value="F:zinc ion binding"/>
    <property type="evidence" value="ECO:0007669"/>
    <property type="project" value="UniProtKB-KW"/>
</dbReference>
<keyword evidence="5" id="KW-0238">DNA-binding</keyword>
<evidence type="ECO:0000313" key="12">
    <source>
        <dbReference type="Proteomes" id="UP001459277"/>
    </source>
</evidence>
<dbReference type="GO" id="GO:0043565">
    <property type="term" value="F:sequence-specific DNA binding"/>
    <property type="evidence" value="ECO:0007669"/>
    <property type="project" value="InterPro"/>
</dbReference>
<evidence type="ECO:0000313" key="11">
    <source>
        <dbReference type="EMBL" id="KAK9999746.1"/>
    </source>
</evidence>
<proteinExistence type="inferred from homology"/>
<comment type="caution">
    <text evidence="11">The sequence shown here is derived from an EMBL/GenBank/DDBJ whole genome shotgun (WGS) entry which is preliminary data.</text>
</comment>
<dbReference type="InterPro" id="IPR000679">
    <property type="entry name" value="Znf_GATA"/>
</dbReference>
<evidence type="ECO:0000256" key="3">
    <source>
        <dbReference type="ARBA" id="ARBA00022833"/>
    </source>
</evidence>
<reference evidence="11 12" key="1">
    <citation type="submission" date="2024-01" db="EMBL/GenBank/DDBJ databases">
        <title>A telomere-to-telomere, gap-free genome of sweet tea (Lithocarpus litseifolius).</title>
        <authorList>
            <person name="Zhou J."/>
        </authorList>
    </citation>
    <scope>NUCLEOTIDE SEQUENCE [LARGE SCALE GENOMIC DNA]</scope>
    <source>
        <strain evidence="11">Zhou-2022a</strain>
        <tissue evidence="11">Leaf</tissue>
    </source>
</reference>
<organism evidence="11 12">
    <name type="scientific">Lithocarpus litseifolius</name>
    <dbReference type="NCBI Taxonomy" id="425828"/>
    <lineage>
        <taxon>Eukaryota</taxon>
        <taxon>Viridiplantae</taxon>
        <taxon>Streptophyta</taxon>
        <taxon>Embryophyta</taxon>
        <taxon>Tracheophyta</taxon>
        <taxon>Spermatophyta</taxon>
        <taxon>Magnoliopsida</taxon>
        <taxon>eudicotyledons</taxon>
        <taxon>Gunneridae</taxon>
        <taxon>Pentapetalae</taxon>
        <taxon>rosids</taxon>
        <taxon>fabids</taxon>
        <taxon>Fagales</taxon>
        <taxon>Fagaceae</taxon>
        <taxon>Lithocarpus</taxon>
    </lineage>
</organism>
<keyword evidence="6" id="KW-0804">Transcription</keyword>
<dbReference type="PROSITE" id="PS50114">
    <property type="entry name" value="GATA_ZN_FINGER_2"/>
    <property type="match status" value="1"/>
</dbReference>
<dbReference type="InterPro" id="IPR013088">
    <property type="entry name" value="Znf_NHR/GATA"/>
</dbReference>
<evidence type="ECO:0000256" key="4">
    <source>
        <dbReference type="ARBA" id="ARBA00023015"/>
    </source>
</evidence>
<dbReference type="SUPFAM" id="SSF57716">
    <property type="entry name" value="Glucocorticoid receptor-like (DNA-binding domain)"/>
    <property type="match status" value="1"/>
</dbReference>
<feature type="region of interest" description="Disordered" evidence="9">
    <location>
        <begin position="133"/>
        <end position="160"/>
    </location>
</feature>
<dbReference type="EMBL" id="JAZDWU010000006">
    <property type="protein sequence ID" value="KAK9999746.1"/>
    <property type="molecule type" value="Genomic_DNA"/>
</dbReference>